<dbReference type="InterPro" id="IPR015421">
    <property type="entry name" value="PyrdxlP-dep_Trfase_major"/>
</dbReference>
<dbReference type="SUPFAM" id="SSF46785">
    <property type="entry name" value="Winged helix' DNA-binding domain"/>
    <property type="match status" value="1"/>
</dbReference>
<comment type="similarity">
    <text evidence="1">In the C-terminal section; belongs to the class-I pyridoxal-phosphate-dependent aminotransferase family.</text>
</comment>
<dbReference type="CDD" id="cd07377">
    <property type="entry name" value="WHTH_GntR"/>
    <property type="match status" value="1"/>
</dbReference>
<dbReference type="Pfam" id="PF00392">
    <property type="entry name" value="GntR"/>
    <property type="match status" value="1"/>
</dbReference>
<sequence>MQTDSHSVAAAPRPVGSLDLHLDRPAGRVRDSVMDAVRDAIQSGRLMPGARMPSSRALAADLGVARNTVARAYAELIVEGWLTSHHGSATLVSQRAEQITSSLASPPRHRRPPRLEHDLRPGHPDLSSFPRTEWSRAVKKALAEAPFEAFGYTDTYGRPELRRALAQYLARARGVRARPCNIVVTSGAAEGLSLVARVLADAGMSAVAVEAFGLPAQWASLQRAGLRCPPLRVDNDGADVEVLADLPDVGGVLLTPSHQFPLGMSLHRDRRAAVIEWARRTGGVIIEDDYDGEFRYDHSPPGALHAADPDHVIYMGTASKTLAPGLRIGWLVLPERLVDAVAQQKGETEETSGFVDQLAMAEFIVSGSYDRHIRTMRAEYRRRREQLVAAVTESSPATSVAGTPAGLHVMLELASGDESALSRKRPWRRLGIAGLDAYRHPETSRERDGLVVGYASPAPSAWSAALEALTAQLP</sequence>
<evidence type="ECO:0000256" key="2">
    <source>
        <dbReference type="ARBA" id="ARBA00022898"/>
    </source>
</evidence>
<dbReference type="RefSeq" id="WP_097942863.1">
    <property type="nucleotide sequence ID" value="NZ_BLKS01000001.1"/>
</dbReference>
<evidence type="ECO:0000256" key="1">
    <source>
        <dbReference type="ARBA" id="ARBA00005384"/>
    </source>
</evidence>
<dbReference type="GO" id="GO:0003700">
    <property type="term" value="F:DNA-binding transcription factor activity"/>
    <property type="evidence" value="ECO:0007669"/>
    <property type="project" value="InterPro"/>
</dbReference>
<dbReference type="PANTHER" id="PTHR46577">
    <property type="entry name" value="HTH-TYPE TRANSCRIPTIONAL REGULATORY PROTEIN GABR"/>
    <property type="match status" value="1"/>
</dbReference>
<dbReference type="GO" id="GO:0003677">
    <property type="term" value="F:DNA binding"/>
    <property type="evidence" value="ECO:0007669"/>
    <property type="project" value="UniProtKB-KW"/>
</dbReference>
<dbReference type="EMBL" id="BLKS01000001">
    <property type="protein sequence ID" value="GFG51939.1"/>
    <property type="molecule type" value="Genomic_DNA"/>
</dbReference>
<dbReference type="InterPro" id="IPR015424">
    <property type="entry name" value="PyrdxlP-dep_Trfase"/>
</dbReference>
<dbReference type="PROSITE" id="PS50949">
    <property type="entry name" value="HTH_GNTR"/>
    <property type="match status" value="1"/>
</dbReference>
<feature type="compositionally biased region" description="Polar residues" evidence="6">
    <location>
        <begin position="95"/>
        <end position="104"/>
    </location>
</feature>
<dbReference type="Gene3D" id="3.40.640.10">
    <property type="entry name" value="Type I PLP-dependent aspartate aminotransferase-like (Major domain)"/>
    <property type="match status" value="1"/>
</dbReference>
<dbReference type="PRINTS" id="PR00035">
    <property type="entry name" value="HTHGNTR"/>
</dbReference>
<dbReference type="OrthoDB" id="199743at2"/>
<dbReference type="AlphaFoldDB" id="A0A2A7MRL7"/>
<evidence type="ECO:0000313" key="8">
    <source>
        <dbReference type="EMBL" id="GFG51939.1"/>
    </source>
</evidence>
<dbReference type="EMBL" id="PDCP01000064">
    <property type="protein sequence ID" value="PEG34452.1"/>
    <property type="molecule type" value="Genomic_DNA"/>
</dbReference>
<feature type="domain" description="HTH gntR-type" evidence="7">
    <location>
        <begin position="27"/>
        <end position="95"/>
    </location>
</feature>
<keyword evidence="3" id="KW-0805">Transcription regulation</keyword>
<dbReference type="InterPro" id="IPR004839">
    <property type="entry name" value="Aminotransferase_I/II_large"/>
</dbReference>
<reference evidence="8" key="3">
    <citation type="submission" date="2020-02" db="EMBL/GenBank/DDBJ databases">
        <authorList>
            <person name="Matsumoto Y."/>
            <person name="Motooka D."/>
            <person name="Nakamura S."/>
        </authorList>
    </citation>
    <scope>NUCLEOTIDE SEQUENCE</scope>
    <source>
        <strain evidence="8">JCM 6377</strain>
    </source>
</reference>
<comment type="caution">
    <text evidence="9">The sequence shown here is derived from an EMBL/GenBank/DDBJ whole genome shotgun (WGS) entry which is preliminary data.</text>
</comment>
<dbReference type="SMART" id="SM00345">
    <property type="entry name" value="HTH_GNTR"/>
    <property type="match status" value="1"/>
</dbReference>
<evidence type="ECO:0000256" key="4">
    <source>
        <dbReference type="ARBA" id="ARBA00023125"/>
    </source>
</evidence>
<evidence type="ECO:0000313" key="11">
    <source>
        <dbReference type="Proteomes" id="UP000465302"/>
    </source>
</evidence>
<feature type="compositionally biased region" description="Basic and acidic residues" evidence="6">
    <location>
        <begin position="113"/>
        <end position="123"/>
    </location>
</feature>
<keyword evidence="10" id="KW-1185">Reference proteome</keyword>
<feature type="region of interest" description="Disordered" evidence="6">
    <location>
        <begin position="1"/>
        <end position="23"/>
    </location>
</feature>
<proteinExistence type="inferred from homology"/>
<dbReference type="Gene3D" id="1.10.10.10">
    <property type="entry name" value="Winged helix-like DNA-binding domain superfamily/Winged helix DNA-binding domain"/>
    <property type="match status" value="1"/>
</dbReference>
<accession>A0A2A7MRL7</accession>
<dbReference type="InterPro" id="IPR051446">
    <property type="entry name" value="HTH_trans_reg/aminotransferase"/>
</dbReference>
<evidence type="ECO:0000313" key="10">
    <source>
        <dbReference type="Proteomes" id="UP000220914"/>
    </source>
</evidence>
<reference evidence="8 11" key="2">
    <citation type="journal article" date="2019" name="Emerg. Microbes Infect.">
        <title>Comprehensive subspecies identification of 175 nontuberculous mycobacteria species based on 7547 genomic profiles.</title>
        <authorList>
            <person name="Matsumoto Y."/>
            <person name="Kinjo T."/>
            <person name="Motooka D."/>
            <person name="Nabeya D."/>
            <person name="Jung N."/>
            <person name="Uechi K."/>
            <person name="Horii T."/>
            <person name="Iida T."/>
            <person name="Fujita J."/>
            <person name="Nakamura S."/>
        </authorList>
    </citation>
    <scope>NUCLEOTIDE SEQUENCE [LARGE SCALE GENOMIC DNA]</scope>
    <source>
        <strain evidence="8 11">JCM 6377</strain>
    </source>
</reference>
<feature type="region of interest" description="Disordered" evidence="6">
    <location>
        <begin position="95"/>
        <end position="128"/>
    </location>
</feature>
<dbReference type="Proteomes" id="UP000465302">
    <property type="component" value="Unassembled WGS sequence"/>
</dbReference>
<evidence type="ECO:0000256" key="6">
    <source>
        <dbReference type="SAM" id="MobiDB-lite"/>
    </source>
</evidence>
<reference evidence="9 10" key="1">
    <citation type="submission" date="2017-10" db="EMBL/GenBank/DDBJ databases">
        <title>The new phylogeny of genus Mycobacterium.</title>
        <authorList>
            <person name="Tortoli E."/>
            <person name="Trovato A."/>
            <person name="Cirillo D.M."/>
        </authorList>
    </citation>
    <scope>NUCLEOTIDE SEQUENCE [LARGE SCALE GENOMIC DNA]</scope>
    <source>
        <strain evidence="9 10">CCUG37673</strain>
    </source>
</reference>
<protein>
    <submittedName>
        <fullName evidence="9">GntR family transcriptional regulator</fullName>
    </submittedName>
</protein>
<dbReference type="InterPro" id="IPR036390">
    <property type="entry name" value="WH_DNA-bd_sf"/>
</dbReference>
<evidence type="ECO:0000256" key="5">
    <source>
        <dbReference type="ARBA" id="ARBA00023163"/>
    </source>
</evidence>
<dbReference type="GO" id="GO:0030170">
    <property type="term" value="F:pyridoxal phosphate binding"/>
    <property type="evidence" value="ECO:0007669"/>
    <property type="project" value="InterPro"/>
</dbReference>
<dbReference type="InterPro" id="IPR000524">
    <property type="entry name" value="Tscrpt_reg_HTH_GntR"/>
</dbReference>
<name>A0A2A7MRL7_MYCAG</name>
<evidence type="ECO:0000256" key="3">
    <source>
        <dbReference type="ARBA" id="ARBA00023015"/>
    </source>
</evidence>
<dbReference type="InterPro" id="IPR036388">
    <property type="entry name" value="WH-like_DNA-bd_sf"/>
</dbReference>
<organism evidence="9 10">
    <name type="scientific">Mycolicibacterium agri</name>
    <name type="common">Mycobacterium agri</name>
    <dbReference type="NCBI Taxonomy" id="36811"/>
    <lineage>
        <taxon>Bacteria</taxon>
        <taxon>Bacillati</taxon>
        <taxon>Actinomycetota</taxon>
        <taxon>Actinomycetes</taxon>
        <taxon>Mycobacteriales</taxon>
        <taxon>Mycobacteriaceae</taxon>
        <taxon>Mycolicibacterium</taxon>
    </lineage>
</organism>
<gene>
    <name evidence="9" type="ORF">CQY20_25555</name>
    <name evidence="8" type="ORF">MAGR_33800</name>
</gene>
<dbReference type="Pfam" id="PF00155">
    <property type="entry name" value="Aminotran_1_2"/>
    <property type="match status" value="1"/>
</dbReference>
<dbReference type="Proteomes" id="UP000220914">
    <property type="component" value="Unassembled WGS sequence"/>
</dbReference>
<keyword evidence="5" id="KW-0804">Transcription</keyword>
<keyword evidence="4" id="KW-0238">DNA-binding</keyword>
<dbReference type="SUPFAM" id="SSF53383">
    <property type="entry name" value="PLP-dependent transferases"/>
    <property type="match status" value="1"/>
</dbReference>
<keyword evidence="2" id="KW-0663">Pyridoxal phosphate</keyword>
<evidence type="ECO:0000259" key="7">
    <source>
        <dbReference type="PROSITE" id="PS50949"/>
    </source>
</evidence>
<dbReference type="PANTHER" id="PTHR46577:SF1">
    <property type="entry name" value="HTH-TYPE TRANSCRIPTIONAL REGULATORY PROTEIN GABR"/>
    <property type="match status" value="1"/>
</dbReference>
<dbReference type="CDD" id="cd00609">
    <property type="entry name" value="AAT_like"/>
    <property type="match status" value="1"/>
</dbReference>
<evidence type="ECO:0000313" key="9">
    <source>
        <dbReference type="EMBL" id="PEG34452.1"/>
    </source>
</evidence>